<accession>A0A540WME2</accession>
<dbReference type="PROSITE" id="PS50006">
    <property type="entry name" value="FHA_DOMAIN"/>
    <property type="match status" value="1"/>
</dbReference>
<dbReference type="InterPro" id="IPR008984">
    <property type="entry name" value="SMAD_FHA_dom_sf"/>
</dbReference>
<evidence type="ECO:0000313" key="3">
    <source>
        <dbReference type="Proteomes" id="UP000315369"/>
    </source>
</evidence>
<sequence>MLHRLSALMAQLREDREALLRDVGWPVLVWDSMPSRPRPVSPVDAPTLMGPSPSRVVEPVVFELRPRLRGSGPEVTVGRSPECDIVLPEPTVSRQHARFRPEPHTEVWSVTDLESHGGTYQEGVLIVPGRSSPLFSRASLRLGGAEVVFLQASAFEQYVRSCAALSRVRLTRRR</sequence>
<dbReference type="RefSeq" id="WP_141648015.1">
    <property type="nucleotide sequence ID" value="NZ_VIFM01000273.1"/>
</dbReference>
<dbReference type="InterPro" id="IPR050923">
    <property type="entry name" value="Cell_Proc_Reg/RNA_Proc"/>
</dbReference>
<dbReference type="Proteomes" id="UP000315369">
    <property type="component" value="Unassembled WGS sequence"/>
</dbReference>
<dbReference type="InterPro" id="IPR000253">
    <property type="entry name" value="FHA_dom"/>
</dbReference>
<proteinExistence type="predicted"/>
<gene>
    <name evidence="2" type="ORF">FJV41_40720</name>
</gene>
<evidence type="ECO:0000313" key="2">
    <source>
        <dbReference type="EMBL" id="TQF10188.1"/>
    </source>
</evidence>
<dbReference type="Pfam" id="PF00498">
    <property type="entry name" value="FHA"/>
    <property type="match status" value="1"/>
</dbReference>
<dbReference type="AlphaFoldDB" id="A0A540WME2"/>
<dbReference type="SUPFAM" id="SSF49879">
    <property type="entry name" value="SMAD/FHA domain"/>
    <property type="match status" value="1"/>
</dbReference>
<dbReference type="OrthoDB" id="9815925at2"/>
<feature type="domain" description="FHA" evidence="1">
    <location>
        <begin position="75"/>
        <end position="126"/>
    </location>
</feature>
<dbReference type="SMART" id="SM00240">
    <property type="entry name" value="FHA"/>
    <property type="match status" value="1"/>
</dbReference>
<organism evidence="2 3">
    <name type="scientific">Myxococcus llanfairpwllgwyngyllgogerychwyrndrobwllllantysiliogogogochensis</name>
    <dbReference type="NCBI Taxonomy" id="2590453"/>
    <lineage>
        <taxon>Bacteria</taxon>
        <taxon>Pseudomonadati</taxon>
        <taxon>Myxococcota</taxon>
        <taxon>Myxococcia</taxon>
        <taxon>Myxococcales</taxon>
        <taxon>Cystobacterineae</taxon>
        <taxon>Myxococcaceae</taxon>
        <taxon>Myxococcus</taxon>
    </lineage>
</organism>
<reference evidence="2 3" key="1">
    <citation type="submission" date="2019-06" db="EMBL/GenBank/DDBJ databases">
        <authorList>
            <person name="Livingstone P."/>
            <person name="Whitworth D."/>
        </authorList>
    </citation>
    <scope>NUCLEOTIDE SEQUENCE [LARGE SCALE GENOMIC DNA]</scope>
    <source>
        <strain evidence="2 3">AM401</strain>
    </source>
</reference>
<evidence type="ECO:0000259" key="1">
    <source>
        <dbReference type="PROSITE" id="PS50006"/>
    </source>
</evidence>
<dbReference type="PANTHER" id="PTHR23308">
    <property type="entry name" value="NUCLEAR INHIBITOR OF PROTEIN PHOSPHATASE-1"/>
    <property type="match status" value="1"/>
</dbReference>
<protein>
    <submittedName>
        <fullName evidence="2">FHA domain-containing protein</fullName>
    </submittedName>
</protein>
<dbReference type="EMBL" id="VIFM01000273">
    <property type="protein sequence ID" value="TQF10188.1"/>
    <property type="molecule type" value="Genomic_DNA"/>
</dbReference>
<dbReference type="Gene3D" id="2.60.200.20">
    <property type="match status" value="1"/>
</dbReference>
<comment type="caution">
    <text evidence="2">The sequence shown here is derived from an EMBL/GenBank/DDBJ whole genome shotgun (WGS) entry which is preliminary data.</text>
</comment>
<keyword evidence="3" id="KW-1185">Reference proteome</keyword>
<name>A0A540WME2_9BACT</name>
<dbReference type="CDD" id="cd00060">
    <property type="entry name" value="FHA"/>
    <property type="match status" value="1"/>
</dbReference>